<dbReference type="InterPro" id="IPR050138">
    <property type="entry name" value="DHOase/Allantoinase_Hydrolase"/>
</dbReference>
<dbReference type="GO" id="GO:0004038">
    <property type="term" value="F:allantoinase activity"/>
    <property type="evidence" value="ECO:0007669"/>
    <property type="project" value="TreeGrafter"/>
</dbReference>
<dbReference type="GO" id="GO:0004151">
    <property type="term" value="F:dihydroorotase activity"/>
    <property type="evidence" value="ECO:0007669"/>
    <property type="project" value="UniProtKB-EC"/>
</dbReference>
<name>A2C7P3_PROM3</name>
<keyword evidence="1" id="KW-0665">Pyrimidine biosynthesis</keyword>
<sequence length="418" mass="45545">MPEAQLLDPIRILHGSDQPVVEDAVLIRDSHLIAFGAQARKQAQQLGLTPKSASQQLLAPCLVDPHSILEDPISGHCETLASLRHAAAAAGYGQLALLPRSSSWRDRPERLQGFLNPNSDVDIHLWGSFSRDGAGSELSPHADLLQYGAVGLANDDLILPIALLQRGLVLGEMGSAPVLIAPRDEKIQGGGMVRESVETLRAGWAPDPFASETLPLGQLLELHRQHPERSLRLMNLATAPGVAILGSCPSRPMASVCWWHLVTDQSKLDPTELGWRVIPSLGSPRDRAALIKALANDTLTAVAVHAIPLDEEDTQLPPNQLEPGLAGHQLVLPALWQELVVKAGWSVEQLWHALSFGPSKMLNLPEERLTVGSRRWLMFDPDQLWIQDRHSDHAPKAANQPWQGCQLQGRVVACGLRE</sequence>
<dbReference type="Gene3D" id="2.30.40.10">
    <property type="entry name" value="Urease, subunit C, domain 1"/>
    <property type="match status" value="1"/>
</dbReference>
<dbReference type="KEGG" id="pmf:P9303_07521"/>
<dbReference type="AlphaFoldDB" id="A2C7P3"/>
<dbReference type="PANTHER" id="PTHR43668:SF2">
    <property type="entry name" value="ALLANTOINASE"/>
    <property type="match status" value="1"/>
</dbReference>
<dbReference type="InterPro" id="IPR032466">
    <property type="entry name" value="Metal_Hydrolase"/>
</dbReference>
<dbReference type="CDD" id="cd01317">
    <property type="entry name" value="DHOase_IIa"/>
    <property type="match status" value="1"/>
</dbReference>
<dbReference type="RefSeq" id="WP_011825417.1">
    <property type="nucleotide sequence ID" value="NC_008820.1"/>
</dbReference>
<proteinExistence type="predicted"/>
<protein>
    <submittedName>
        <fullName evidence="2">Putative dihydroorotase</fullName>
        <ecNumber evidence="2">3.5.2.3</ecNumber>
    </submittedName>
</protein>
<dbReference type="Proteomes" id="UP000002274">
    <property type="component" value="Chromosome"/>
</dbReference>
<dbReference type="BioCyc" id="PMAR59922:G1G80-685-MONOMER"/>
<gene>
    <name evidence="2" type="ordered locus">P9303_07521</name>
</gene>
<dbReference type="InterPro" id="IPR011059">
    <property type="entry name" value="Metal-dep_hydrolase_composite"/>
</dbReference>
<dbReference type="GO" id="GO:0005737">
    <property type="term" value="C:cytoplasm"/>
    <property type="evidence" value="ECO:0007669"/>
    <property type="project" value="TreeGrafter"/>
</dbReference>
<dbReference type="Gene3D" id="3.20.20.140">
    <property type="entry name" value="Metal-dependent hydrolases"/>
    <property type="match status" value="1"/>
</dbReference>
<evidence type="ECO:0000313" key="2">
    <source>
        <dbReference type="EMBL" id="ABM77503.1"/>
    </source>
</evidence>
<reference evidence="2 3" key="1">
    <citation type="journal article" date="2007" name="PLoS Genet.">
        <title>Patterns and implications of gene gain and loss in the evolution of Prochlorococcus.</title>
        <authorList>
            <person name="Kettler G.C."/>
            <person name="Martiny A.C."/>
            <person name="Huang K."/>
            <person name="Zucker J."/>
            <person name="Coleman M.L."/>
            <person name="Rodrigue S."/>
            <person name="Chen F."/>
            <person name="Lapidus A."/>
            <person name="Ferriera S."/>
            <person name="Johnson J."/>
            <person name="Steglich C."/>
            <person name="Church G.M."/>
            <person name="Richardson P."/>
            <person name="Chisholm S.W."/>
        </authorList>
    </citation>
    <scope>NUCLEOTIDE SEQUENCE [LARGE SCALE GENOMIC DNA]</scope>
    <source>
        <strain evidence="2 3">MIT 9303</strain>
    </source>
</reference>
<dbReference type="GO" id="GO:0006145">
    <property type="term" value="P:purine nucleobase catabolic process"/>
    <property type="evidence" value="ECO:0007669"/>
    <property type="project" value="TreeGrafter"/>
</dbReference>
<dbReference type="GO" id="GO:0046872">
    <property type="term" value="F:metal ion binding"/>
    <property type="evidence" value="ECO:0007669"/>
    <property type="project" value="InterPro"/>
</dbReference>
<organism evidence="2 3">
    <name type="scientific">Prochlorococcus marinus (strain MIT 9303)</name>
    <dbReference type="NCBI Taxonomy" id="59922"/>
    <lineage>
        <taxon>Bacteria</taxon>
        <taxon>Bacillati</taxon>
        <taxon>Cyanobacteriota</taxon>
        <taxon>Cyanophyceae</taxon>
        <taxon>Synechococcales</taxon>
        <taxon>Prochlorococcaceae</taxon>
        <taxon>Prochlorococcus</taxon>
    </lineage>
</organism>
<dbReference type="HOGENOM" id="CLU_015572_1_0_3"/>
<dbReference type="InterPro" id="IPR004722">
    <property type="entry name" value="DHOase"/>
</dbReference>
<dbReference type="PANTHER" id="PTHR43668">
    <property type="entry name" value="ALLANTOINASE"/>
    <property type="match status" value="1"/>
</dbReference>
<evidence type="ECO:0000313" key="3">
    <source>
        <dbReference type="Proteomes" id="UP000002274"/>
    </source>
</evidence>
<accession>A2C7P3</accession>
<dbReference type="GO" id="GO:0006221">
    <property type="term" value="P:pyrimidine nucleotide biosynthetic process"/>
    <property type="evidence" value="ECO:0007669"/>
    <property type="project" value="UniProtKB-KW"/>
</dbReference>
<dbReference type="EC" id="3.5.2.3" evidence="2"/>
<dbReference type="EMBL" id="CP000554">
    <property type="protein sequence ID" value="ABM77503.1"/>
    <property type="molecule type" value="Genomic_DNA"/>
</dbReference>
<keyword evidence="2" id="KW-0378">Hydrolase</keyword>
<evidence type="ECO:0000256" key="1">
    <source>
        <dbReference type="ARBA" id="ARBA00022975"/>
    </source>
</evidence>
<dbReference type="SUPFAM" id="SSF51556">
    <property type="entry name" value="Metallo-dependent hydrolases"/>
    <property type="match status" value="1"/>
</dbReference>
<dbReference type="STRING" id="59922.P9303_07521"/>